<dbReference type="SUPFAM" id="SSF48295">
    <property type="entry name" value="TrpR-like"/>
    <property type="match status" value="1"/>
</dbReference>
<comment type="caution">
    <text evidence="1">The sequence shown here is derived from an EMBL/GenBank/DDBJ whole genome shotgun (WGS) entry which is preliminary data.</text>
</comment>
<evidence type="ECO:0008006" key="3">
    <source>
        <dbReference type="Google" id="ProtNLM"/>
    </source>
</evidence>
<dbReference type="Proteomes" id="UP000499080">
    <property type="component" value="Unassembled WGS sequence"/>
</dbReference>
<organism evidence="1 2">
    <name type="scientific">Araneus ventricosus</name>
    <name type="common">Orbweaver spider</name>
    <name type="synonym">Epeira ventricosa</name>
    <dbReference type="NCBI Taxonomy" id="182803"/>
    <lineage>
        <taxon>Eukaryota</taxon>
        <taxon>Metazoa</taxon>
        <taxon>Ecdysozoa</taxon>
        <taxon>Arthropoda</taxon>
        <taxon>Chelicerata</taxon>
        <taxon>Arachnida</taxon>
        <taxon>Araneae</taxon>
        <taxon>Araneomorphae</taxon>
        <taxon>Entelegynae</taxon>
        <taxon>Araneoidea</taxon>
        <taxon>Araneidae</taxon>
        <taxon>Araneus</taxon>
    </lineage>
</organism>
<gene>
    <name evidence="1" type="ORF">AVEN_135123_1</name>
</gene>
<reference evidence="1 2" key="1">
    <citation type="journal article" date="2019" name="Sci. Rep.">
        <title>Orb-weaving spider Araneus ventricosus genome elucidates the spidroin gene catalogue.</title>
        <authorList>
            <person name="Kono N."/>
            <person name="Nakamura H."/>
            <person name="Ohtoshi R."/>
            <person name="Moran D.A.P."/>
            <person name="Shinohara A."/>
            <person name="Yoshida Y."/>
            <person name="Fujiwara M."/>
            <person name="Mori M."/>
            <person name="Tomita M."/>
            <person name="Arakawa K."/>
        </authorList>
    </citation>
    <scope>NUCLEOTIDE SEQUENCE [LARGE SCALE GENOMIC DNA]</scope>
</reference>
<name>A0A4Y2HGK6_ARAVE</name>
<proteinExistence type="predicted"/>
<dbReference type="AlphaFoldDB" id="A0A4Y2HGK6"/>
<protein>
    <recommendedName>
        <fullName evidence="3">HTH psq-type domain-containing protein</fullName>
    </recommendedName>
</protein>
<sequence>MVRKRTTDRASTSLDFTAEVIKTVSHKDLPYSKVAKKYGISLHSQKRYCQKASKAGITSSMTYKLPTNKQKFLLSGRSLGIRKTDVRCLFWSRHD</sequence>
<dbReference type="GO" id="GO:0043565">
    <property type="term" value="F:sequence-specific DNA binding"/>
    <property type="evidence" value="ECO:0007669"/>
    <property type="project" value="InterPro"/>
</dbReference>
<keyword evidence="2" id="KW-1185">Reference proteome</keyword>
<evidence type="ECO:0000313" key="2">
    <source>
        <dbReference type="Proteomes" id="UP000499080"/>
    </source>
</evidence>
<dbReference type="EMBL" id="BGPR01001926">
    <property type="protein sequence ID" value="GBM64399.1"/>
    <property type="molecule type" value="Genomic_DNA"/>
</dbReference>
<evidence type="ECO:0000313" key="1">
    <source>
        <dbReference type="EMBL" id="GBM64399.1"/>
    </source>
</evidence>
<dbReference type="InterPro" id="IPR010921">
    <property type="entry name" value="Trp_repressor/repl_initiator"/>
</dbReference>
<accession>A0A4Y2HGK6</accession>